<dbReference type="KEGG" id="splr:C0J00_05795"/>
<proteinExistence type="inferred from homology"/>
<dbReference type="InterPro" id="IPR008532">
    <property type="entry name" value="NFACT_RNA-bd"/>
</dbReference>
<accession>A0A2L0D4C4</accession>
<dbReference type="Gene3D" id="2.30.310.10">
    <property type="entry name" value="ibrinogen binding protein from staphylococcus aureus domain"/>
    <property type="match status" value="1"/>
</dbReference>
<keyword evidence="4 5" id="KW-0648">Protein biosynthesis</keyword>
<evidence type="ECO:0000313" key="8">
    <source>
        <dbReference type="Proteomes" id="UP000238956"/>
    </source>
</evidence>
<keyword evidence="1 5" id="KW-0820">tRNA-binding</keyword>
<dbReference type="GO" id="GO:0072344">
    <property type="term" value="P:rescue of stalled ribosome"/>
    <property type="evidence" value="ECO:0007669"/>
    <property type="project" value="UniProtKB-UniRule"/>
</dbReference>
<protein>
    <recommendedName>
        <fullName evidence="5">Rqc2 homolog RqcH</fullName>
        <shortName evidence="5">RqcH</shortName>
    </recommendedName>
</protein>
<reference evidence="7 8" key="1">
    <citation type="submission" date="2017-12" db="EMBL/GenBank/DDBJ databases">
        <authorList>
            <person name="Hurst M.R.H."/>
        </authorList>
    </citation>
    <scope>NUCLEOTIDE SEQUENCE [LARGE SCALE GENOMIC DNA]</scope>
    <source>
        <strain evidence="7 8">TH11417</strain>
    </source>
</reference>
<gene>
    <name evidence="5" type="primary">rqcH</name>
    <name evidence="7" type="ORF">C0J00_05795</name>
</gene>
<dbReference type="Pfam" id="PF05670">
    <property type="entry name" value="NFACT-R_1"/>
    <property type="match status" value="1"/>
</dbReference>
<keyword evidence="2 5" id="KW-0699">rRNA-binding</keyword>
<sequence>MSFDGFFLHHLTKELQDFILYGRIQKVNQPFERELVLTIRNNRQNYKLLLSAHPVFGRVQTTKADFQNPQSPNTYTMIMRKYLQGAVIESVSQIENDRILEITVSNKNEIGDHIKVTLVVEIMGKHSNIILIDKNENKIIESIKHIGFSQNSYRTILPGASYIAPPKTDALNPFTIDDIKLFEILQTTDLSTKQLQHTFQGLGRDTAKELSEQLAHADQKLKTFRQFFAQDSQPSLTEKSFSAVAFTDTVQTFDSLSDLMDHFYQEKAERDRISQQASDLIHRVQNELEKNRKKLIKQEAELAATESAEDFRQKGELLTTYMAMVPNDKDSVTLDNYYTGEPITIALDLALTPNQNAQRYFKKYQKLKEAVKHLKGLIEETKQSIAYFESVDVNLSQATMDDIGEIREELIESGFMKRRSTDKRHKRKKPEQYLASDGQTIIMVGRNNLQNEELTFKMAKKGELWFHAKDIPGSHVLIKDNLDPSDEVKTDAAELAAYYSKARLSNLVQVDMIEAKKLHKPTAAKPGFVTYTGQKTLRVTPTEEKIQSMRIKSSL</sequence>
<evidence type="ECO:0000259" key="6">
    <source>
        <dbReference type="Pfam" id="PF05670"/>
    </source>
</evidence>
<dbReference type="InterPro" id="IPR043682">
    <property type="entry name" value="RqcH_bacterial"/>
</dbReference>
<dbReference type="GO" id="GO:0000049">
    <property type="term" value="F:tRNA binding"/>
    <property type="evidence" value="ECO:0007669"/>
    <property type="project" value="UniProtKB-UniRule"/>
</dbReference>
<evidence type="ECO:0000256" key="4">
    <source>
        <dbReference type="ARBA" id="ARBA00022917"/>
    </source>
</evidence>
<keyword evidence="8" id="KW-1185">Reference proteome</keyword>
<comment type="subunit">
    <text evidence="5">Associates with stalled 50S ribosomal subunits. Binds to RqcP.</text>
</comment>
<feature type="coiled-coil region" evidence="5">
    <location>
        <begin position="274"/>
        <end position="308"/>
    </location>
</feature>
<evidence type="ECO:0000313" key="7">
    <source>
        <dbReference type="EMBL" id="AUW96655.1"/>
    </source>
</evidence>
<dbReference type="GO" id="GO:0043023">
    <property type="term" value="F:ribosomal large subunit binding"/>
    <property type="evidence" value="ECO:0007669"/>
    <property type="project" value="UniProtKB-UniRule"/>
</dbReference>
<dbReference type="PANTHER" id="PTHR15239:SF6">
    <property type="entry name" value="RIBOSOME QUALITY CONTROL COMPLEX SUBUNIT NEMF"/>
    <property type="match status" value="1"/>
</dbReference>
<comment type="function">
    <text evidence="5">Key component of the ribosome quality control system (RQC), a ribosome-associated complex that mediates the extraction of incompletely synthesized nascent chains from stalled ribosomes and their subsequent degradation. RqcH recruits Ala-charged tRNA, and with RqcP directs the elongation of stalled nascent chains on 50S ribosomal subunits, leading to non-templated C-terminal alanine extensions (Ala tail). The Ala tail promotes nascent chain degradation. May add between 1 and at least 8 Ala residues. Binds to stalled 50S ribosomal subunits.</text>
</comment>
<feature type="domain" description="NFACT RNA-binding" evidence="6">
    <location>
        <begin position="435"/>
        <end position="523"/>
    </location>
</feature>
<dbReference type="AlphaFoldDB" id="A0A2L0D4C4"/>
<name>A0A2L0D4C4_9STRE</name>
<keyword evidence="3 5" id="KW-0694">RNA-binding</keyword>
<dbReference type="GO" id="GO:0019843">
    <property type="term" value="F:rRNA binding"/>
    <property type="evidence" value="ECO:0007669"/>
    <property type="project" value="UniProtKB-UniRule"/>
</dbReference>
<dbReference type="EMBL" id="CP025536">
    <property type="protein sequence ID" value="AUW96655.1"/>
    <property type="molecule type" value="Genomic_DNA"/>
</dbReference>
<dbReference type="GeneID" id="98393421"/>
<comment type="similarity">
    <text evidence="5">Belongs to the NEMF family.</text>
</comment>
<dbReference type="Gene3D" id="3.40.970.40">
    <property type="entry name" value="fibrinogen binding protein from staphylococcus aureus domain like"/>
    <property type="match status" value="1"/>
</dbReference>
<evidence type="ECO:0000256" key="3">
    <source>
        <dbReference type="ARBA" id="ARBA00022884"/>
    </source>
</evidence>
<dbReference type="HAMAP" id="MF_00844_B">
    <property type="entry name" value="RqcH_B"/>
    <property type="match status" value="1"/>
</dbReference>
<dbReference type="Pfam" id="PF05833">
    <property type="entry name" value="NFACT_N"/>
    <property type="match status" value="1"/>
</dbReference>
<keyword evidence="5" id="KW-0175">Coiled coil</keyword>
<reference evidence="7 8" key="2">
    <citation type="submission" date="2018-02" db="EMBL/GenBank/DDBJ databases">
        <title>Whole genome sequencing analysis of Streptococcus pluranimalium isolated from cattle infected mastitis in China.</title>
        <authorList>
            <person name="Zhang J.-R."/>
            <person name="Hu G.-Z."/>
        </authorList>
    </citation>
    <scope>NUCLEOTIDE SEQUENCE [LARGE SCALE GENOMIC DNA]</scope>
    <source>
        <strain evidence="7 8">TH11417</strain>
    </source>
</reference>
<dbReference type="RefSeq" id="WP_104967982.1">
    <property type="nucleotide sequence ID" value="NZ_CP025536.1"/>
</dbReference>
<dbReference type="InterPro" id="IPR051608">
    <property type="entry name" value="RQC_Subunit_NEMF"/>
</dbReference>
<dbReference type="GO" id="GO:1990112">
    <property type="term" value="C:RQC complex"/>
    <property type="evidence" value="ECO:0007669"/>
    <property type="project" value="TreeGrafter"/>
</dbReference>
<dbReference type="OrthoDB" id="9766163at2"/>
<dbReference type="Proteomes" id="UP000238956">
    <property type="component" value="Chromosome"/>
</dbReference>
<organism evidence="7 8">
    <name type="scientific">Streptococcus pluranimalium</name>
    <dbReference type="NCBI Taxonomy" id="82348"/>
    <lineage>
        <taxon>Bacteria</taxon>
        <taxon>Bacillati</taxon>
        <taxon>Bacillota</taxon>
        <taxon>Bacilli</taxon>
        <taxon>Lactobacillales</taxon>
        <taxon>Streptococcaceae</taxon>
        <taxon>Streptococcus</taxon>
    </lineage>
</organism>
<evidence type="ECO:0000256" key="2">
    <source>
        <dbReference type="ARBA" id="ARBA00022730"/>
    </source>
</evidence>
<dbReference type="PANTHER" id="PTHR15239">
    <property type="entry name" value="NUCLEAR EXPORT MEDIATOR FACTOR NEMF"/>
    <property type="match status" value="1"/>
</dbReference>
<dbReference type="FunFam" id="2.30.310.10:FF:000004">
    <property type="entry name" value="Fibronectin-binding protein A"/>
    <property type="match status" value="1"/>
</dbReference>
<evidence type="ECO:0000256" key="1">
    <source>
        <dbReference type="ARBA" id="ARBA00022555"/>
    </source>
</evidence>
<evidence type="ECO:0000256" key="5">
    <source>
        <dbReference type="HAMAP-Rule" id="MF_00844"/>
    </source>
</evidence>